<dbReference type="GO" id="GO:0016586">
    <property type="term" value="C:RSC-type complex"/>
    <property type="evidence" value="ECO:0007669"/>
    <property type="project" value="TreeGrafter"/>
</dbReference>
<dbReference type="InterPro" id="IPR013087">
    <property type="entry name" value="Znf_C2H2_type"/>
</dbReference>
<reference evidence="8" key="1">
    <citation type="submission" date="2024-06" db="EMBL/GenBank/DDBJ databases">
        <authorList>
            <person name="Liu X."/>
            <person name="Lenzi L."/>
            <person name="Haldenby T S."/>
            <person name="Uol C."/>
        </authorList>
    </citation>
    <scope>NUCLEOTIDE SEQUENCE</scope>
</reference>
<proteinExistence type="predicted"/>
<dbReference type="EMBL" id="CAXLJL010000823">
    <property type="protein sequence ID" value="CAL5141281.1"/>
    <property type="molecule type" value="Genomic_DNA"/>
</dbReference>
<feature type="compositionally biased region" description="Polar residues" evidence="5">
    <location>
        <begin position="1270"/>
        <end position="1280"/>
    </location>
</feature>
<dbReference type="InterPro" id="IPR036390">
    <property type="entry name" value="WH_DNA-bd_sf"/>
</dbReference>
<feature type="compositionally biased region" description="Pro residues" evidence="5">
    <location>
        <begin position="1281"/>
        <end position="1297"/>
    </location>
</feature>
<dbReference type="SMART" id="SM01014">
    <property type="entry name" value="ARID"/>
    <property type="match status" value="1"/>
</dbReference>
<dbReference type="InterPro" id="IPR036388">
    <property type="entry name" value="WH-like_DNA-bd_sf"/>
</dbReference>
<dbReference type="PROSITE" id="PS00028">
    <property type="entry name" value="ZINC_FINGER_C2H2_1"/>
    <property type="match status" value="1"/>
</dbReference>
<evidence type="ECO:0000256" key="5">
    <source>
        <dbReference type="SAM" id="MobiDB-lite"/>
    </source>
</evidence>
<dbReference type="GO" id="GO:0006325">
    <property type="term" value="P:chromatin organization"/>
    <property type="evidence" value="ECO:0007669"/>
    <property type="project" value="UniProtKB-KW"/>
</dbReference>
<dbReference type="InterPro" id="IPR052406">
    <property type="entry name" value="Chromatin_Remodeling_Comp"/>
</dbReference>
<dbReference type="CDD" id="cd16100">
    <property type="entry name" value="ARID"/>
    <property type="match status" value="1"/>
</dbReference>
<dbReference type="Gene3D" id="1.10.10.10">
    <property type="entry name" value="Winged helix-like DNA-binding domain superfamily/Winged helix DNA-binding domain"/>
    <property type="match status" value="1"/>
</dbReference>
<evidence type="ECO:0000313" key="9">
    <source>
        <dbReference type="Proteomes" id="UP001497525"/>
    </source>
</evidence>
<name>A0AAV2TW33_CALDB</name>
<dbReference type="PROSITE" id="PS51011">
    <property type="entry name" value="ARID"/>
    <property type="match status" value="1"/>
</dbReference>
<dbReference type="PANTHER" id="PTHR22970">
    <property type="entry name" value="AT-RICH INTERACTIVE DOMAIN-CONTAINING PROTEIN 2"/>
    <property type="match status" value="1"/>
</dbReference>
<dbReference type="PROSITE" id="PS51526">
    <property type="entry name" value="RFX_DBD"/>
    <property type="match status" value="1"/>
</dbReference>
<feature type="compositionally biased region" description="Polar residues" evidence="5">
    <location>
        <begin position="1300"/>
        <end position="1322"/>
    </location>
</feature>
<gene>
    <name evidence="8" type="ORF">CDAUBV1_LOCUS16535</name>
</gene>
<evidence type="ECO:0000256" key="1">
    <source>
        <dbReference type="ARBA" id="ARBA00022853"/>
    </source>
</evidence>
<dbReference type="InterPro" id="IPR003150">
    <property type="entry name" value="DNA-bd_RFX"/>
</dbReference>
<keyword evidence="4" id="KW-0539">Nucleus</keyword>
<feature type="domain" description="RFX-type winged-helix" evidence="7">
    <location>
        <begin position="830"/>
        <end position="910"/>
    </location>
</feature>
<feature type="compositionally biased region" description="Polar residues" evidence="5">
    <location>
        <begin position="973"/>
        <end position="983"/>
    </location>
</feature>
<feature type="region of interest" description="Disordered" evidence="5">
    <location>
        <begin position="972"/>
        <end position="1013"/>
    </location>
</feature>
<sequence>MSKVKSRACSCAATNLPLITKPSSQFLIDIQRLSRHNKNHCNFVPPYLFGSAVDLKKLYNEVAIRGGHKQVSSVLFPSHIRVIQTTSSHQWNEVYLSMGLPPGCIEAGHGLRNIYQRYLENFERNQRMISKSSFVVDDLDAASCDPESQDGLDIGKNFRGSNQNSSGIKEEIPNHLRESWNLSTTLVDRVDYNYLECSLLSGLPNELDFALNSILLMSSQPNGLSIHKNPRLLDLLLFSVGVYDSVSSFEFQGDPKYKCQRFHNFWDANVTDRNGRVFLQPDAFEHAGICRPSDHNPPPHQSIITIHDMTYGDNEGFRVQLVATVLRNLAVDGSLSAITIGRHSQALRFICLCIYSNHSSLRQLGLEILSSLHFPVTGALIPTLSHLLPPLLSSLDRNDRIHGLLLLKHLCESPVYTARYERHGLSGVAGNHSIFQERSVLTTRRNLTFLVSLPPLAFYSVISMLCLHDLHLVVLALDTVHSLSSLGSIICDRLVKLSEINSVSAPSAGHILSILIALLTQEAQSLGSESLIRVRVMQALGGPVNQNSSSTKVSLPIKSKIQSTSVVLTTASSATSVHHSPSNSLSVPVPIAMTPVSVTPTPSVQIPVRGLIHPKATQPISDAKDHLCASTAGQIVNQTFTHPRQVVAIKRASEEHSLTPACSNSSLTSSAVQLSSRSITSGSLILSNASKTVLPVALRYVAPATVTTVSSATVPSSREEVKTVKPSLSVSQTVAFSNPSNNSLANSALNKARNEGLKVEEYVAAVSAKPVASPSLLQQINPSPHPDHSAKSRVTSTLLSSYKLPKPLLTNSSSGSGSQAPTSSDRRGYMFEWLKKTYAVHPHSSVSRVQIYSEYQKAHQLRFGNSGINPVSPVDFHSEIRSVFPRVEQIKVQVPGGSVEIHYNNLKHINSTESDVERGVNDIMAAVMTPRNGSSPIASRPTKAKACKRITPNLLQKPPHSSVDSLSHAVKPSTVSAENNSEMPTKVARKSSEHTVVQNGHVESKTVPSRQLLPPANGLNKGVVHLFANHDGMIPSLTCTTPNSQNAVIKVSSATMSHCPKLNDLVSRDSGLVLLPVFTTLNFIPNSNSSNSCATNGASSNHSSTPRSSSCASKAGSPSLESNSVHRVTISIADSVRGNHVTKVIENTVLSSSMQTAVSAVAASSKPRNLLLSKLCDANSTLNKDRVSEARCRWDTCDQVFSDSKELSSHISRSHLTPPNDRLQLSCRWIGCSEQGINFMPNVLARHIEQRHISVLTSGAKVLNAEDNLPDTTTIDLTNSSPPPQPITNEPKSPPVGPKQKSQTSSQVPYSSNCDSFNNRPSPENAEDVVTSSCSTIVNSVNPKASPTVSCCGQGSEQNLSAIQSQDTAICTDDHGCLCERPSTPVVLRLPQSSPTVWSSSDTFSEECRRALAGGAPNPAFVSPSSHEGPVTKHIRLTAALALKNFLKHSDDARRYVSIWEDQLCDLAFSGLESAPTLVECLSYLGRSIYPTNPEPSKETSELPWPH</sequence>
<feature type="compositionally biased region" description="Low complexity" evidence="5">
    <location>
        <begin position="1099"/>
        <end position="1119"/>
    </location>
</feature>
<protein>
    <recommendedName>
        <fullName evidence="10">AT-rich interactive domain-containing protein 2</fullName>
    </recommendedName>
</protein>
<evidence type="ECO:0000313" key="8">
    <source>
        <dbReference type="EMBL" id="CAL5141281.1"/>
    </source>
</evidence>
<comment type="caution">
    <text evidence="8">The sequence shown here is derived from an EMBL/GenBank/DDBJ whole genome shotgun (WGS) entry which is preliminary data.</text>
</comment>
<dbReference type="Gene3D" id="1.10.150.60">
    <property type="entry name" value="ARID DNA-binding domain"/>
    <property type="match status" value="1"/>
</dbReference>
<dbReference type="Pfam" id="PF02257">
    <property type="entry name" value="RFX_DNA_binding"/>
    <property type="match status" value="1"/>
</dbReference>
<dbReference type="Pfam" id="PF01388">
    <property type="entry name" value="ARID"/>
    <property type="match status" value="1"/>
</dbReference>
<keyword evidence="2" id="KW-0805">Transcription regulation</keyword>
<dbReference type="Gene3D" id="3.30.160.60">
    <property type="entry name" value="Classic Zinc Finger"/>
    <property type="match status" value="1"/>
</dbReference>
<feature type="region of interest" description="Disordered" evidence="5">
    <location>
        <begin position="1092"/>
        <end position="1120"/>
    </location>
</feature>
<feature type="region of interest" description="Disordered" evidence="5">
    <location>
        <begin position="776"/>
        <end position="796"/>
    </location>
</feature>
<evidence type="ECO:0000256" key="3">
    <source>
        <dbReference type="ARBA" id="ARBA00023163"/>
    </source>
</evidence>
<dbReference type="GO" id="GO:0006355">
    <property type="term" value="P:regulation of DNA-templated transcription"/>
    <property type="evidence" value="ECO:0007669"/>
    <property type="project" value="InterPro"/>
</dbReference>
<accession>A0AAV2TW33</accession>
<evidence type="ECO:0000256" key="4">
    <source>
        <dbReference type="ARBA" id="ARBA00023242"/>
    </source>
</evidence>
<evidence type="ECO:0000259" key="6">
    <source>
        <dbReference type="PROSITE" id="PS51011"/>
    </source>
</evidence>
<evidence type="ECO:0000259" key="7">
    <source>
        <dbReference type="PROSITE" id="PS51526"/>
    </source>
</evidence>
<evidence type="ECO:0000256" key="2">
    <source>
        <dbReference type="ARBA" id="ARBA00023015"/>
    </source>
</evidence>
<feature type="region of interest" description="Disordered" evidence="5">
    <location>
        <begin position="1270"/>
        <end position="1328"/>
    </location>
</feature>
<dbReference type="PANTHER" id="PTHR22970:SF14">
    <property type="entry name" value="AT-RICH INTERACTIVE DOMAIN-CONTAINING PROTEIN 2"/>
    <property type="match status" value="1"/>
</dbReference>
<dbReference type="SUPFAM" id="SSF46774">
    <property type="entry name" value="ARID-like"/>
    <property type="match status" value="1"/>
</dbReference>
<feature type="domain" description="ARID" evidence="6">
    <location>
        <begin position="20"/>
        <end position="127"/>
    </location>
</feature>
<dbReference type="InterPro" id="IPR001606">
    <property type="entry name" value="ARID_dom"/>
</dbReference>
<dbReference type="Proteomes" id="UP001497525">
    <property type="component" value="Unassembled WGS sequence"/>
</dbReference>
<keyword evidence="3" id="KW-0804">Transcription</keyword>
<organism evidence="8 9">
    <name type="scientific">Calicophoron daubneyi</name>
    <name type="common">Rumen fluke</name>
    <name type="synonym">Paramphistomum daubneyi</name>
    <dbReference type="NCBI Taxonomy" id="300641"/>
    <lineage>
        <taxon>Eukaryota</taxon>
        <taxon>Metazoa</taxon>
        <taxon>Spiralia</taxon>
        <taxon>Lophotrochozoa</taxon>
        <taxon>Platyhelminthes</taxon>
        <taxon>Trematoda</taxon>
        <taxon>Digenea</taxon>
        <taxon>Plagiorchiida</taxon>
        <taxon>Pronocephalata</taxon>
        <taxon>Paramphistomoidea</taxon>
        <taxon>Paramphistomidae</taxon>
        <taxon>Calicophoron</taxon>
    </lineage>
</organism>
<dbReference type="SMART" id="SM00501">
    <property type="entry name" value="BRIGHT"/>
    <property type="match status" value="1"/>
</dbReference>
<keyword evidence="1" id="KW-0156">Chromatin regulator</keyword>
<dbReference type="GO" id="GO:0003677">
    <property type="term" value="F:DNA binding"/>
    <property type="evidence" value="ECO:0007669"/>
    <property type="project" value="InterPro"/>
</dbReference>
<dbReference type="InterPro" id="IPR036431">
    <property type="entry name" value="ARID_dom_sf"/>
</dbReference>
<dbReference type="SUPFAM" id="SSF46785">
    <property type="entry name" value="Winged helix' DNA-binding domain"/>
    <property type="match status" value="1"/>
</dbReference>
<evidence type="ECO:0008006" key="10">
    <source>
        <dbReference type="Google" id="ProtNLM"/>
    </source>
</evidence>
<feature type="region of interest" description="Disordered" evidence="5">
    <location>
        <begin position="150"/>
        <end position="170"/>
    </location>
</feature>